<keyword evidence="2" id="KW-1185">Reference proteome</keyword>
<comment type="caution">
    <text evidence="1">The sequence shown here is derived from an EMBL/GenBank/DDBJ whole genome shotgun (WGS) entry which is preliminary data.</text>
</comment>
<proteinExistence type="predicted"/>
<name>A0A834TZZ0_9FABA</name>
<dbReference type="EMBL" id="JAAIUW010000006">
    <property type="protein sequence ID" value="KAF7826964.1"/>
    <property type="molecule type" value="Genomic_DNA"/>
</dbReference>
<accession>A0A834TZZ0</accession>
<reference evidence="1" key="1">
    <citation type="submission" date="2020-09" db="EMBL/GenBank/DDBJ databases">
        <title>Genome-Enabled Discovery of Anthraquinone Biosynthesis in Senna tora.</title>
        <authorList>
            <person name="Kang S.-H."/>
            <person name="Pandey R.P."/>
            <person name="Lee C.-M."/>
            <person name="Sim J.-S."/>
            <person name="Jeong J.-T."/>
            <person name="Choi B.-S."/>
            <person name="Jung M."/>
            <person name="Ginzburg D."/>
            <person name="Zhao K."/>
            <person name="Won S.Y."/>
            <person name="Oh T.-J."/>
            <person name="Yu Y."/>
            <person name="Kim N.-H."/>
            <person name="Lee O.R."/>
            <person name="Lee T.-H."/>
            <person name="Bashyal P."/>
            <person name="Kim T.-S."/>
            <person name="Lee W.-H."/>
            <person name="Kawkins C."/>
            <person name="Kim C.-K."/>
            <person name="Kim J.S."/>
            <person name="Ahn B.O."/>
            <person name="Rhee S.Y."/>
            <person name="Sohng J.K."/>
        </authorList>
    </citation>
    <scope>NUCLEOTIDE SEQUENCE</scope>
    <source>
        <tissue evidence="1">Leaf</tissue>
    </source>
</reference>
<dbReference type="AlphaFoldDB" id="A0A834TZZ0"/>
<protein>
    <submittedName>
        <fullName evidence="1">Uncharacterized protein</fullName>
    </submittedName>
</protein>
<evidence type="ECO:0000313" key="2">
    <source>
        <dbReference type="Proteomes" id="UP000634136"/>
    </source>
</evidence>
<dbReference type="Proteomes" id="UP000634136">
    <property type="component" value="Unassembled WGS sequence"/>
</dbReference>
<organism evidence="1 2">
    <name type="scientific">Senna tora</name>
    <dbReference type="NCBI Taxonomy" id="362788"/>
    <lineage>
        <taxon>Eukaryota</taxon>
        <taxon>Viridiplantae</taxon>
        <taxon>Streptophyta</taxon>
        <taxon>Embryophyta</taxon>
        <taxon>Tracheophyta</taxon>
        <taxon>Spermatophyta</taxon>
        <taxon>Magnoliopsida</taxon>
        <taxon>eudicotyledons</taxon>
        <taxon>Gunneridae</taxon>
        <taxon>Pentapetalae</taxon>
        <taxon>rosids</taxon>
        <taxon>fabids</taxon>
        <taxon>Fabales</taxon>
        <taxon>Fabaceae</taxon>
        <taxon>Caesalpinioideae</taxon>
        <taxon>Cassia clade</taxon>
        <taxon>Senna</taxon>
    </lineage>
</organism>
<evidence type="ECO:0000313" key="1">
    <source>
        <dbReference type="EMBL" id="KAF7826964.1"/>
    </source>
</evidence>
<gene>
    <name evidence="1" type="ORF">G2W53_018128</name>
</gene>
<sequence>MAAECVDGLEYSVAEGHRSCLKTGVLLTAVLAVSVRRAFRGCEGGWVNQP</sequence>